<organism evidence="1 2">
    <name type="scientific">Arthrobacter alpinus</name>
    <dbReference type="NCBI Taxonomy" id="656366"/>
    <lineage>
        <taxon>Bacteria</taxon>
        <taxon>Bacillati</taxon>
        <taxon>Actinomycetota</taxon>
        <taxon>Actinomycetes</taxon>
        <taxon>Micrococcales</taxon>
        <taxon>Micrococcaceae</taxon>
        <taxon>Arthrobacter</taxon>
    </lineage>
</organism>
<reference evidence="1 2" key="2">
    <citation type="journal article" date="2016" name="J. Biotechnol.">
        <title>Complete genome sequence of Arthrobacter alpinus ERGS4:06, a yellow pigmented bacterium tolerant to cold and radiations isolated from Sikkim Himalaya.</title>
        <authorList>
            <person name="Kumar R."/>
            <person name="Singh D."/>
            <person name="Swarnkar M.K."/>
            <person name="Singh A.K."/>
            <person name="Kumar S."/>
        </authorList>
    </citation>
    <scope>NUCLEOTIDE SEQUENCE [LARGE SCALE GENOMIC DNA]</scope>
    <source>
        <strain evidence="1 2">ERGS4:06</strain>
    </source>
</reference>
<evidence type="ECO:0000313" key="2">
    <source>
        <dbReference type="Proteomes" id="UP000059574"/>
    </source>
</evidence>
<accession>A0A0S2M218</accession>
<dbReference type="InterPro" id="IPR040871">
    <property type="entry name" value="HopA1"/>
</dbReference>
<dbReference type="EMBL" id="CP013200">
    <property type="protein sequence ID" value="ALO67463.1"/>
    <property type="molecule type" value="Genomic_DNA"/>
</dbReference>
<protein>
    <submittedName>
        <fullName evidence="1">Uncharacterized protein</fullName>
    </submittedName>
</protein>
<proteinExistence type="predicted"/>
<dbReference type="Proteomes" id="UP000059574">
    <property type="component" value="Chromosome"/>
</dbReference>
<gene>
    <name evidence="1" type="ORF">AS189_14390</name>
</gene>
<name>A0A0S2M218_9MICC</name>
<sequence>MGTPHLVGLLTVALDTRTEPWMIKVVAQEHSMGRPDAVVVYVASTAAFGDIVECARGRVLNLQGPPLTEILAPGVSWAQEPGDGCSFGESRCSLMAVILQRTTNTDDETFLGTASEEFLAAGLDPAAPHLRRRAHG</sequence>
<dbReference type="Pfam" id="PF17914">
    <property type="entry name" value="HopA1"/>
    <property type="match status" value="1"/>
</dbReference>
<dbReference type="AlphaFoldDB" id="A0A0S2M218"/>
<reference evidence="2" key="1">
    <citation type="submission" date="2015-11" db="EMBL/GenBank/DDBJ databases">
        <authorList>
            <person name="Kumar R."/>
            <person name="Singh D."/>
            <person name="Swarnkar M.K."/>
            <person name="Singh A.K."/>
            <person name="Kumar S."/>
        </authorList>
    </citation>
    <scope>NUCLEOTIDE SEQUENCE [LARGE SCALE GENOMIC DNA]</scope>
    <source>
        <strain evidence="2">ERGS4:06</strain>
    </source>
</reference>
<evidence type="ECO:0000313" key="1">
    <source>
        <dbReference type="EMBL" id="ALO67463.1"/>
    </source>
</evidence>